<dbReference type="InterPro" id="IPR036291">
    <property type="entry name" value="NAD(P)-bd_dom_sf"/>
</dbReference>
<dbReference type="PANTHER" id="PTHR24320">
    <property type="entry name" value="RETINOL DEHYDROGENASE"/>
    <property type="match status" value="1"/>
</dbReference>
<keyword evidence="4" id="KW-1185">Reference proteome</keyword>
<evidence type="ECO:0000256" key="1">
    <source>
        <dbReference type="ARBA" id="ARBA00006484"/>
    </source>
</evidence>
<reference evidence="3 4" key="1">
    <citation type="submission" date="2016-07" db="EMBL/GenBank/DDBJ databases">
        <title>Multiple horizontal gene transfer events from other fungi enriched the ability of initially mycotrophic Trichoderma (Ascomycota) to feed on dead plant biomass.</title>
        <authorList>
            <consortium name="DOE Joint Genome Institute"/>
            <person name="Aerts A."/>
            <person name="Atanasova L."/>
            <person name="Chenthamara K."/>
            <person name="Zhang J."/>
            <person name="Grujic M."/>
            <person name="Henrissat B."/>
            <person name="Kuo A."/>
            <person name="Salamov A."/>
            <person name="Lipzen A."/>
            <person name="Labutti K."/>
            <person name="Barry K."/>
            <person name="Miao Y."/>
            <person name="Rahimi M.J."/>
            <person name="Shen Q."/>
            <person name="Grigoriev I.V."/>
            <person name="Kubicek C.P."/>
            <person name="Druzhinina I.S."/>
        </authorList>
    </citation>
    <scope>NUCLEOTIDE SEQUENCE [LARGE SCALE GENOMIC DNA]</scope>
    <source>
        <strain evidence="3 4">CBS 433.97</strain>
    </source>
</reference>
<dbReference type="Proteomes" id="UP000240493">
    <property type="component" value="Unassembled WGS sequence"/>
</dbReference>
<organism evidence="3 4">
    <name type="scientific">Trichoderma asperellum (strain ATCC 204424 / CBS 433.97 / NBRC 101777)</name>
    <dbReference type="NCBI Taxonomy" id="1042311"/>
    <lineage>
        <taxon>Eukaryota</taxon>
        <taxon>Fungi</taxon>
        <taxon>Dikarya</taxon>
        <taxon>Ascomycota</taxon>
        <taxon>Pezizomycotina</taxon>
        <taxon>Sordariomycetes</taxon>
        <taxon>Hypocreomycetidae</taxon>
        <taxon>Hypocreales</taxon>
        <taxon>Hypocreaceae</taxon>
        <taxon>Trichoderma</taxon>
    </lineage>
</organism>
<comment type="similarity">
    <text evidence="1">Belongs to the short-chain dehydrogenases/reductases (SDR) family.</text>
</comment>
<dbReference type="EMBL" id="KZ679271">
    <property type="protein sequence ID" value="PTB36247.1"/>
    <property type="molecule type" value="Genomic_DNA"/>
</dbReference>
<dbReference type="GO" id="GO:0016491">
    <property type="term" value="F:oxidoreductase activity"/>
    <property type="evidence" value="ECO:0007669"/>
    <property type="project" value="UniProtKB-KW"/>
</dbReference>
<dbReference type="Gene3D" id="3.40.50.720">
    <property type="entry name" value="NAD(P)-binding Rossmann-like Domain"/>
    <property type="match status" value="1"/>
</dbReference>
<dbReference type="STRING" id="1042311.A0A2T3YUM3"/>
<dbReference type="PRINTS" id="PR00081">
    <property type="entry name" value="GDHRDH"/>
</dbReference>
<gene>
    <name evidence="3" type="ORF">M441DRAFT_449828</name>
</gene>
<evidence type="ECO:0000256" key="2">
    <source>
        <dbReference type="ARBA" id="ARBA00023002"/>
    </source>
</evidence>
<name>A0A2T3YUM3_TRIA4</name>
<dbReference type="PANTHER" id="PTHR24320:SF272">
    <property type="entry name" value="NAD(P)-BINDING ROSSMANN-FOLD SUPERFAMILY PROTEIN"/>
    <property type="match status" value="1"/>
</dbReference>
<sequence>MWRKQWRKNGGEQAAALSAFEATCKSDPQGAGDARPTALQIVRDEGVEGKLVGKVIVITGATSGIGIETARALSATEATLFLTARNLGKGNESLAGLVEPGRVSLVEMDLDSFKSIRSGAEKILSASRGQVNILIHSAGVMGIQEYSLTEDGIEAQFSANYLGFFLLFQLLKQALLASITPDLHSRVVIVASSAHRAASLGRGESYSLEEAEYSHEAAYNNSKLAAVHLANKIDRLYGSQGLHATSLHPGAIHTAISRHLPPESVEAILKNPHVGKILKSAQQGAATTVWAAVSKNWETKGGKYLEDCNEAERGVDDGEAFGVGWVEQTYNVTEEDRLWEDSLKLVGLEAEQA</sequence>
<protein>
    <submittedName>
        <fullName evidence="3">Uncharacterized protein</fullName>
    </submittedName>
</protein>
<keyword evidence="2" id="KW-0560">Oxidoreductase</keyword>
<dbReference type="SUPFAM" id="SSF51735">
    <property type="entry name" value="NAD(P)-binding Rossmann-fold domains"/>
    <property type="match status" value="1"/>
</dbReference>
<evidence type="ECO:0000313" key="4">
    <source>
        <dbReference type="Proteomes" id="UP000240493"/>
    </source>
</evidence>
<dbReference type="Pfam" id="PF00106">
    <property type="entry name" value="adh_short"/>
    <property type="match status" value="1"/>
</dbReference>
<evidence type="ECO:0000313" key="3">
    <source>
        <dbReference type="EMBL" id="PTB36247.1"/>
    </source>
</evidence>
<dbReference type="InterPro" id="IPR002347">
    <property type="entry name" value="SDR_fam"/>
</dbReference>
<proteinExistence type="inferred from homology"/>
<accession>A0A2T3YUM3</accession>
<dbReference type="AlphaFoldDB" id="A0A2T3YUM3"/>
<dbReference type="OrthoDB" id="191139at2759"/>